<feature type="compositionally biased region" description="Basic and acidic residues" evidence="1">
    <location>
        <begin position="162"/>
        <end position="180"/>
    </location>
</feature>
<keyword evidence="3" id="KW-1185">Reference proteome</keyword>
<gene>
    <name evidence="2" type="ORF">F5878DRAFT_647504</name>
</gene>
<evidence type="ECO:0000313" key="3">
    <source>
        <dbReference type="Proteomes" id="UP001163846"/>
    </source>
</evidence>
<protein>
    <submittedName>
        <fullName evidence="2">Uncharacterized protein</fullName>
    </submittedName>
</protein>
<feature type="compositionally biased region" description="Polar residues" evidence="1">
    <location>
        <begin position="216"/>
        <end position="225"/>
    </location>
</feature>
<dbReference type="EMBL" id="MU807356">
    <property type="protein sequence ID" value="KAJ3831594.1"/>
    <property type="molecule type" value="Genomic_DNA"/>
</dbReference>
<dbReference type="AlphaFoldDB" id="A0AA38NVV7"/>
<feature type="region of interest" description="Disordered" evidence="1">
    <location>
        <begin position="1"/>
        <end position="22"/>
    </location>
</feature>
<evidence type="ECO:0000256" key="1">
    <source>
        <dbReference type="SAM" id="MobiDB-lite"/>
    </source>
</evidence>
<sequence length="346" mass="38493">MNPHPRTPNPRSWSSTFPPDNPNIHLPSMGTFYSAQRQLWSSNFRFPDDFTSQDSSLPLPHISSLLPDFHNIQSSSPFKFNENSHDDYQFSSIHNQADVKPSNSAFPDYNIFKSDSPFTQTQAHINNFRTTPRDDFELPKVQPQDSHVSSNGIPSKSSKRSAPAEKRKGRGDRLASDLKKAALSQQNPGAGPYSSRMSVSGIDPDDFPNDTPLPSLHSTLTRPTRPSRQTYIINLTSSPLAGPSTAPTQVEVDVDVKPLAAKTSDSDDEFQPCKPPRKRRKISTSQGSVDVLIEEMRKHDTREAEHMAVSHALTKDVIRAVEDATAAQREGSHDLMNILSQLLLQK</sequence>
<name>A0AA38NVV7_9AGAR</name>
<dbReference type="Proteomes" id="UP001163846">
    <property type="component" value="Unassembled WGS sequence"/>
</dbReference>
<feature type="compositionally biased region" description="Polar residues" evidence="1">
    <location>
        <begin position="143"/>
        <end position="156"/>
    </location>
</feature>
<feature type="region of interest" description="Disordered" evidence="1">
    <location>
        <begin position="130"/>
        <end position="225"/>
    </location>
</feature>
<proteinExistence type="predicted"/>
<accession>A0AA38NVV7</accession>
<comment type="caution">
    <text evidence="2">The sequence shown here is derived from an EMBL/GenBank/DDBJ whole genome shotgun (WGS) entry which is preliminary data.</text>
</comment>
<organism evidence="2 3">
    <name type="scientific">Lentinula raphanica</name>
    <dbReference type="NCBI Taxonomy" id="153919"/>
    <lineage>
        <taxon>Eukaryota</taxon>
        <taxon>Fungi</taxon>
        <taxon>Dikarya</taxon>
        <taxon>Basidiomycota</taxon>
        <taxon>Agaricomycotina</taxon>
        <taxon>Agaricomycetes</taxon>
        <taxon>Agaricomycetidae</taxon>
        <taxon>Agaricales</taxon>
        <taxon>Marasmiineae</taxon>
        <taxon>Omphalotaceae</taxon>
        <taxon>Lentinula</taxon>
    </lineage>
</organism>
<feature type="compositionally biased region" description="Polar residues" evidence="1">
    <location>
        <begin position="9"/>
        <end position="18"/>
    </location>
</feature>
<feature type="region of interest" description="Disordered" evidence="1">
    <location>
        <begin position="263"/>
        <end position="286"/>
    </location>
</feature>
<evidence type="ECO:0000313" key="2">
    <source>
        <dbReference type="EMBL" id="KAJ3831594.1"/>
    </source>
</evidence>
<reference evidence="2" key="1">
    <citation type="submission" date="2022-08" db="EMBL/GenBank/DDBJ databases">
        <authorList>
            <consortium name="DOE Joint Genome Institute"/>
            <person name="Min B."/>
            <person name="Riley R."/>
            <person name="Sierra-Patev S."/>
            <person name="Naranjo-Ortiz M."/>
            <person name="Looney B."/>
            <person name="Konkel Z."/>
            <person name="Slot J.C."/>
            <person name="Sakamoto Y."/>
            <person name="Steenwyk J.L."/>
            <person name="Rokas A."/>
            <person name="Carro J."/>
            <person name="Camarero S."/>
            <person name="Ferreira P."/>
            <person name="Molpeceres G."/>
            <person name="Ruiz-Duenas F.J."/>
            <person name="Serrano A."/>
            <person name="Henrissat B."/>
            <person name="Drula E."/>
            <person name="Hughes K.W."/>
            <person name="Mata J.L."/>
            <person name="Ishikawa N.K."/>
            <person name="Vargas-Isla R."/>
            <person name="Ushijima S."/>
            <person name="Smith C.A."/>
            <person name="Ahrendt S."/>
            <person name="Andreopoulos W."/>
            <person name="He G."/>
            <person name="Labutti K."/>
            <person name="Lipzen A."/>
            <person name="Ng V."/>
            <person name="Sandor L."/>
            <person name="Barry K."/>
            <person name="Martinez A.T."/>
            <person name="Xiao Y."/>
            <person name="Gibbons J.G."/>
            <person name="Terashima K."/>
            <person name="Hibbett D.S."/>
            <person name="Grigoriev I.V."/>
        </authorList>
    </citation>
    <scope>NUCLEOTIDE SEQUENCE</scope>
    <source>
        <strain evidence="2">TFB9207</strain>
    </source>
</reference>